<protein>
    <recommendedName>
        <fullName evidence="7">PRA1 family protein</fullName>
    </recommendedName>
</protein>
<keyword evidence="10" id="KW-1185">Reference proteome</keyword>
<feature type="transmembrane region" description="Helical" evidence="7">
    <location>
        <begin position="155"/>
        <end position="172"/>
    </location>
</feature>
<dbReference type="GO" id="GO:0005783">
    <property type="term" value="C:endoplasmic reticulum"/>
    <property type="evidence" value="ECO:0007669"/>
    <property type="project" value="UniProtKB-ARBA"/>
</dbReference>
<dbReference type="PANTHER" id="PTHR19317">
    <property type="entry name" value="PRENYLATED RAB ACCEPTOR 1-RELATED"/>
    <property type="match status" value="1"/>
</dbReference>
<feature type="region of interest" description="Disordered" evidence="8">
    <location>
        <begin position="1"/>
        <end position="32"/>
    </location>
</feature>
<keyword evidence="5 7" id="KW-1133">Transmembrane helix</keyword>
<gene>
    <name evidence="9" type="ORF">ERUC_LOCUS17496</name>
</gene>
<accession>A0ABC8K012</accession>
<evidence type="ECO:0000256" key="8">
    <source>
        <dbReference type="SAM" id="MobiDB-lite"/>
    </source>
</evidence>
<evidence type="ECO:0000256" key="2">
    <source>
        <dbReference type="ARBA" id="ARBA00004127"/>
    </source>
</evidence>
<feature type="transmembrane region" description="Helical" evidence="7">
    <location>
        <begin position="192"/>
        <end position="210"/>
    </location>
</feature>
<proteinExistence type="inferred from homology"/>
<feature type="transmembrane region" description="Helical" evidence="7">
    <location>
        <begin position="74"/>
        <end position="92"/>
    </location>
</feature>
<keyword evidence="4 7" id="KW-0812">Transmembrane</keyword>
<evidence type="ECO:0000256" key="7">
    <source>
        <dbReference type="RuleBase" id="RU363107"/>
    </source>
</evidence>
<sequence>MTNYGTIQTSSHASPSPVVDVESPPSDNNQCTNASCGMPRRPWGVMFDVHSMGLPHGFSDASSRFKTNYNHFRTNYGIIVCIIILIAIYGCLINHHPVWLIPFTALVILYIFLIYLMDDDAPFELFRYWMVSIIQSFLILLTMGLLFLTNVTRSFSRPLVIGYVLILIHTVVRKTDDLFLDEESATMTETFWNPLGLHVVCALFYLYLNFG</sequence>
<feature type="compositionally biased region" description="Polar residues" evidence="8">
    <location>
        <begin position="1"/>
        <end position="13"/>
    </location>
</feature>
<evidence type="ECO:0000256" key="4">
    <source>
        <dbReference type="ARBA" id="ARBA00022692"/>
    </source>
</evidence>
<evidence type="ECO:0000256" key="1">
    <source>
        <dbReference type="ARBA" id="ARBA00002501"/>
    </source>
</evidence>
<feature type="transmembrane region" description="Helical" evidence="7">
    <location>
        <begin position="99"/>
        <end position="116"/>
    </location>
</feature>
<dbReference type="GO" id="GO:0016020">
    <property type="term" value="C:membrane"/>
    <property type="evidence" value="ECO:0007669"/>
    <property type="project" value="UniProtKB-SubCell"/>
</dbReference>
<organism evidence="9 10">
    <name type="scientific">Eruca vesicaria subsp. sativa</name>
    <name type="common">Garden rocket</name>
    <name type="synonym">Eruca sativa</name>
    <dbReference type="NCBI Taxonomy" id="29727"/>
    <lineage>
        <taxon>Eukaryota</taxon>
        <taxon>Viridiplantae</taxon>
        <taxon>Streptophyta</taxon>
        <taxon>Embryophyta</taxon>
        <taxon>Tracheophyta</taxon>
        <taxon>Spermatophyta</taxon>
        <taxon>Magnoliopsida</taxon>
        <taxon>eudicotyledons</taxon>
        <taxon>Gunneridae</taxon>
        <taxon>Pentapetalae</taxon>
        <taxon>rosids</taxon>
        <taxon>malvids</taxon>
        <taxon>Brassicales</taxon>
        <taxon>Brassicaceae</taxon>
        <taxon>Brassiceae</taxon>
        <taxon>Eruca</taxon>
    </lineage>
</organism>
<evidence type="ECO:0000256" key="5">
    <source>
        <dbReference type="ARBA" id="ARBA00022989"/>
    </source>
</evidence>
<evidence type="ECO:0000313" key="10">
    <source>
        <dbReference type="Proteomes" id="UP001642260"/>
    </source>
</evidence>
<dbReference type="PANTHER" id="PTHR19317:SF73">
    <property type="entry name" value="PRA1 FAMILY PROTEIN"/>
    <property type="match status" value="1"/>
</dbReference>
<comment type="subcellular location">
    <subcellularLocation>
        <location evidence="2">Endomembrane system</location>
        <topology evidence="2">Multi-pass membrane protein</topology>
    </subcellularLocation>
    <subcellularLocation>
        <location evidence="7">Membrane</location>
        <topology evidence="7">Multi-pass membrane protein</topology>
    </subcellularLocation>
</comment>
<feature type="transmembrane region" description="Helical" evidence="7">
    <location>
        <begin position="128"/>
        <end position="148"/>
    </location>
</feature>
<keyword evidence="6 7" id="KW-0472">Membrane</keyword>
<keyword evidence="7" id="KW-0813">Transport</keyword>
<dbReference type="Proteomes" id="UP001642260">
    <property type="component" value="Unassembled WGS sequence"/>
</dbReference>
<dbReference type="EMBL" id="CAKOAT010161821">
    <property type="protein sequence ID" value="CAH8348911.1"/>
    <property type="molecule type" value="Genomic_DNA"/>
</dbReference>
<dbReference type="Pfam" id="PF03208">
    <property type="entry name" value="PRA1"/>
    <property type="match status" value="1"/>
</dbReference>
<comment type="caution">
    <text evidence="9">The sequence shown here is derived from an EMBL/GenBank/DDBJ whole genome shotgun (WGS) entry which is preliminary data.</text>
</comment>
<name>A0ABC8K012_ERUVS</name>
<evidence type="ECO:0000256" key="6">
    <source>
        <dbReference type="ARBA" id="ARBA00023136"/>
    </source>
</evidence>
<evidence type="ECO:0000256" key="3">
    <source>
        <dbReference type="ARBA" id="ARBA00006483"/>
    </source>
</evidence>
<dbReference type="AlphaFoldDB" id="A0ABC8K012"/>
<reference evidence="9 10" key="1">
    <citation type="submission" date="2022-03" db="EMBL/GenBank/DDBJ databases">
        <authorList>
            <person name="Macdonald S."/>
            <person name="Ahmed S."/>
            <person name="Newling K."/>
        </authorList>
    </citation>
    <scope>NUCLEOTIDE SEQUENCE [LARGE SCALE GENOMIC DNA]</scope>
</reference>
<feature type="compositionally biased region" description="Low complexity" evidence="8">
    <location>
        <begin position="14"/>
        <end position="27"/>
    </location>
</feature>
<dbReference type="InterPro" id="IPR004895">
    <property type="entry name" value="Prenylated_rab_accept_PRA1"/>
</dbReference>
<dbReference type="GO" id="GO:0016192">
    <property type="term" value="P:vesicle-mediated transport"/>
    <property type="evidence" value="ECO:0007669"/>
    <property type="project" value="UniProtKB-ARBA"/>
</dbReference>
<comment type="function">
    <text evidence="1 7">May be involved in both secretory and endocytic intracellular trafficking in the endosomal/prevacuolar compartments.</text>
</comment>
<comment type="similarity">
    <text evidence="3 7">Belongs to the PRA1 family.</text>
</comment>
<evidence type="ECO:0000313" key="9">
    <source>
        <dbReference type="EMBL" id="CAH8348911.1"/>
    </source>
</evidence>